<name>A0AAD5G6U2_AMBAR</name>
<proteinExistence type="predicted"/>
<evidence type="ECO:0000313" key="1">
    <source>
        <dbReference type="EMBL" id="KAI7731155.1"/>
    </source>
</evidence>
<dbReference type="AlphaFoldDB" id="A0AAD5G6U2"/>
<protein>
    <submittedName>
        <fullName evidence="1">Uncharacterized protein</fullName>
    </submittedName>
</protein>
<keyword evidence="2" id="KW-1185">Reference proteome</keyword>
<gene>
    <name evidence="1" type="ORF">M8C21_006563</name>
</gene>
<evidence type="ECO:0000313" key="2">
    <source>
        <dbReference type="Proteomes" id="UP001206925"/>
    </source>
</evidence>
<organism evidence="1 2">
    <name type="scientific">Ambrosia artemisiifolia</name>
    <name type="common">Common ragweed</name>
    <dbReference type="NCBI Taxonomy" id="4212"/>
    <lineage>
        <taxon>Eukaryota</taxon>
        <taxon>Viridiplantae</taxon>
        <taxon>Streptophyta</taxon>
        <taxon>Embryophyta</taxon>
        <taxon>Tracheophyta</taxon>
        <taxon>Spermatophyta</taxon>
        <taxon>Magnoliopsida</taxon>
        <taxon>eudicotyledons</taxon>
        <taxon>Gunneridae</taxon>
        <taxon>Pentapetalae</taxon>
        <taxon>asterids</taxon>
        <taxon>campanulids</taxon>
        <taxon>Asterales</taxon>
        <taxon>Asteraceae</taxon>
        <taxon>Asteroideae</taxon>
        <taxon>Heliantheae alliance</taxon>
        <taxon>Heliantheae</taxon>
        <taxon>Ambrosia</taxon>
    </lineage>
</organism>
<dbReference type="Proteomes" id="UP001206925">
    <property type="component" value="Unassembled WGS sequence"/>
</dbReference>
<dbReference type="EMBL" id="JAMZMK010010526">
    <property type="protein sequence ID" value="KAI7731155.1"/>
    <property type="molecule type" value="Genomic_DNA"/>
</dbReference>
<comment type="caution">
    <text evidence="1">The sequence shown here is derived from an EMBL/GenBank/DDBJ whole genome shotgun (WGS) entry which is preliminary data.</text>
</comment>
<sequence>NKRQLSDLDDSAAMSVAMEGVNVVNGLEYKMSCCSSKNQDCLTTPILNSSNK</sequence>
<reference evidence="1" key="1">
    <citation type="submission" date="2022-06" db="EMBL/GenBank/DDBJ databases">
        <title>Uncovering the hologenomic basis of an extraordinary plant invasion.</title>
        <authorList>
            <person name="Bieker V.C."/>
            <person name="Martin M.D."/>
            <person name="Gilbert T."/>
            <person name="Hodgins K."/>
            <person name="Battlay P."/>
            <person name="Petersen B."/>
            <person name="Wilson J."/>
        </authorList>
    </citation>
    <scope>NUCLEOTIDE SEQUENCE</scope>
    <source>
        <strain evidence="1">AA19_3_7</strain>
        <tissue evidence="1">Leaf</tissue>
    </source>
</reference>
<accession>A0AAD5G6U2</accession>
<feature type="non-terminal residue" evidence="1">
    <location>
        <position position="1"/>
    </location>
</feature>